<proteinExistence type="predicted"/>
<accession>A0A9P0QVH6</accession>
<keyword evidence="2" id="KW-1185">Reference proteome</keyword>
<organism evidence="1 2">
    <name type="scientific">[Candida] railenensis</name>
    <dbReference type="NCBI Taxonomy" id="45579"/>
    <lineage>
        <taxon>Eukaryota</taxon>
        <taxon>Fungi</taxon>
        <taxon>Dikarya</taxon>
        <taxon>Ascomycota</taxon>
        <taxon>Saccharomycotina</taxon>
        <taxon>Pichiomycetes</taxon>
        <taxon>Debaryomycetaceae</taxon>
        <taxon>Kurtzmaniella</taxon>
    </lineage>
</organism>
<dbReference type="Proteomes" id="UP000837801">
    <property type="component" value="Unassembled WGS sequence"/>
</dbReference>
<gene>
    <name evidence="1" type="ORF">CLIB1423_25S01398</name>
</gene>
<dbReference type="AlphaFoldDB" id="A0A9P0QVH6"/>
<evidence type="ECO:0000313" key="2">
    <source>
        <dbReference type="Proteomes" id="UP000837801"/>
    </source>
</evidence>
<protein>
    <submittedName>
        <fullName evidence="1">Uncharacterized protein</fullName>
    </submittedName>
</protein>
<comment type="caution">
    <text evidence="1">The sequence shown here is derived from an EMBL/GenBank/DDBJ whole genome shotgun (WGS) entry which is preliminary data.</text>
</comment>
<sequence>MPSYVKTTKHSNHKQLQGSVPLAPLQKQFILTINSHCTHRSTLRISFSPFHTRDTSRAPGSDPNDCFRKKFVWVWDDSLPPKRNSPQARRCGKIMKNILKSKSQLAVSKEDLNQ</sequence>
<dbReference type="EMBL" id="CAKXYY010000025">
    <property type="protein sequence ID" value="CAH2355399.1"/>
    <property type="molecule type" value="Genomic_DNA"/>
</dbReference>
<reference evidence="1" key="1">
    <citation type="submission" date="2022-03" db="EMBL/GenBank/DDBJ databases">
        <authorList>
            <person name="Legras J.-L."/>
            <person name="Devillers H."/>
            <person name="Grondin C."/>
        </authorList>
    </citation>
    <scope>NUCLEOTIDE SEQUENCE</scope>
    <source>
        <strain evidence="1">CLIB 1423</strain>
    </source>
</reference>
<name>A0A9P0QVH6_9ASCO</name>
<evidence type="ECO:0000313" key="1">
    <source>
        <dbReference type="EMBL" id="CAH2355399.1"/>
    </source>
</evidence>